<dbReference type="InterPro" id="IPR029787">
    <property type="entry name" value="Nucleotide_cyclase"/>
</dbReference>
<dbReference type="SMART" id="SM00267">
    <property type="entry name" value="GGDEF"/>
    <property type="match status" value="1"/>
</dbReference>
<dbReference type="NCBIfam" id="TIGR00254">
    <property type="entry name" value="GGDEF"/>
    <property type="match status" value="1"/>
</dbReference>
<dbReference type="SUPFAM" id="SSF55785">
    <property type="entry name" value="PYP-like sensor domain (PAS domain)"/>
    <property type="match status" value="2"/>
</dbReference>
<sequence>MTQLRALPRETVVTDLYADMFELAPVSLWLEDYSGLKSLFDQWREEGVVHLRAFLRQNPARVADCSRRIQLLQVNRRTLELFGARDLEHLKANLHDVFRDDMFDQHVEELVQLWNGQTHFRSQTVNYTLQGQRLSISLNANILPGHEQDWSRVLLAIEDTTERTRAEKALRHSELQAKGLFEHSPVSLWLEDFSGIKGLLAEVREQGVENFRTFLDVHPEFVTRCMLEIRVLDINRQTVDTFRAPDKATLLAHTDKIFRDDMRANFAEQLVDLWHGRLFQQREVVNYSLDGEKVHVYLQFSVMPGHEERWDQVLVSLTDITARKKAEAYLEYLGMHDALTGLRNRSFFSDELNRLDRRGPWPVSVVIIDLNNLKGVNDESGHAGGDALLRRVGEILRKAVERPATASRIGGDEFALLLPGVDLRGCEHLVEQVHELLALNNQFHAGGTQVSLSIGAATSKDNERLETVVHRADQRMYAAKRDHYIRQGRDRRGAVLTTD</sequence>
<dbReference type="RefSeq" id="WP_125244647.1">
    <property type="nucleotide sequence ID" value="NZ_RSED01000016.1"/>
</dbReference>
<keyword evidence="4" id="KW-1185">Reference proteome</keyword>
<organism evidence="3 4">
    <name type="scientific">Aquabacterium soli</name>
    <dbReference type="NCBI Taxonomy" id="2493092"/>
    <lineage>
        <taxon>Bacteria</taxon>
        <taxon>Pseudomonadati</taxon>
        <taxon>Pseudomonadota</taxon>
        <taxon>Betaproteobacteria</taxon>
        <taxon>Burkholderiales</taxon>
        <taxon>Aquabacterium</taxon>
    </lineage>
</organism>
<evidence type="ECO:0000313" key="4">
    <source>
        <dbReference type="Proteomes" id="UP000269265"/>
    </source>
</evidence>
<gene>
    <name evidence="3" type="ORF">EIP75_17885</name>
</gene>
<feature type="domain" description="PAC" evidence="1">
    <location>
        <begin position="280"/>
        <end position="332"/>
    </location>
</feature>
<dbReference type="PROSITE" id="PS50887">
    <property type="entry name" value="GGDEF"/>
    <property type="match status" value="1"/>
</dbReference>
<protein>
    <submittedName>
        <fullName evidence="3">GGDEF domain-containing protein</fullName>
    </submittedName>
</protein>
<evidence type="ECO:0000259" key="2">
    <source>
        <dbReference type="PROSITE" id="PS50887"/>
    </source>
</evidence>
<proteinExistence type="predicted"/>
<dbReference type="InterPro" id="IPR000014">
    <property type="entry name" value="PAS"/>
</dbReference>
<dbReference type="PROSITE" id="PS50113">
    <property type="entry name" value="PAC"/>
    <property type="match status" value="1"/>
</dbReference>
<dbReference type="InterPro" id="IPR035965">
    <property type="entry name" value="PAS-like_dom_sf"/>
</dbReference>
<dbReference type="PANTHER" id="PTHR44757">
    <property type="entry name" value="DIGUANYLATE CYCLASE DGCP"/>
    <property type="match status" value="1"/>
</dbReference>
<dbReference type="Gene3D" id="3.30.450.20">
    <property type="entry name" value="PAS domain"/>
    <property type="match status" value="2"/>
</dbReference>
<name>A0A3R8U217_9BURK</name>
<dbReference type="EMBL" id="RSED01000016">
    <property type="protein sequence ID" value="RRS03011.1"/>
    <property type="molecule type" value="Genomic_DNA"/>
</dbReference>
<reference evidence="3 4" key="1">
    <citation type="submission" date="2018-12" db="EMBL/GenBank/DDBJ databases">
        <title>The whole draft genome of Aquabacterium sp. SJQ9.</title>
        <authorList>
            <person name="Sun L."/>
            <person name="Gao X."/>
            <person name="Chen W."/>
            <person name="Huang K."/>
        </authorList>
    </citation>
    <scope>NUCLEOTIDE SEQUENCE [LARGE SCALE GENOMIC DNA]</scope>
    <source>
        <strain evidence="3 4">SJQ9</strain>
    </source>
</reference>
<accession>A0A3R8U217</accession>
<dbReference type="Proteomes" id="UP000269265">
    <property type="component" value="Unassembled WGS sequence"/>
</dbReference>
<dbReference type="AlphaFoldDB" id="A0A3R8U217"/>
<dbReference type="OrthoDB" id="9812260at2"/>
<dbReference type="InterPro" id="IPR000700">
    <property type="entry name" value="PAS-assoc_C"/>
</dbReference>
<dbReference type="CDD" id="cd01949">
    <property type="entry name" value="GGDEF"/>
    <property type="match status" value="1"/>
</dbReference>
<dbReference type="InterPro" id="IPR052155">
    <property type="entry name" value="Biofilm_reg_signaling"/>
</dbReference>
<comment type="caution">
    <text evidence="3">The sequence shown here is derived from an EMBL/GenBank/DDBJ whole genome shotgun (WGS) entry which is preliminary data.</text>
</comment>
<dbReference type="PANTHER" id="PTHR44757:SF2">
    <property type="entry name" value="BIOFILM ARCHITECTURE MAINTENANCE PROTEIN MBAA"/>
    <property type="match status" value="1"/>
</dbReference>
<evidence type="ECO:0000313" key="3">
    <source>
        <dbReference type="EMBL" id="RRS03011.1"/>
    </source>
</evidence>
<dbReference type="Gene3D" id="3.30.70.270">
    <property type="match status" value="1"/>
</dbReference>
<evidence type="ECO:0000259" key="1">
    <source>
        <dbReference type="PROSITE" id="PS50113"/>
    </source>
</evidence>
<dbReference type="Pfam" id="PF00990">
    <property type="entry name" value="GGDEF"/>
    <property type="match status" value="1"/>
</dbReference>
<dbReference type="NCBIfam" id="TIGR00229">
    <property type="entry name" value="sensory_box"/>
    <property type="match status" value="1"/>
</dbReference>
<feature type="domain" description="GGDEF" evidence="2">
    <location>
        <begin position="361"/>
        <end position="497"/>
    </location>
</feature>
<dbReference type="InterPro" id="IPR043128">
    <property type="entry name" value="Rev_trsase/Diguanyl_cyclase"/>
</dbReference>
<dbReference type="InterPro" id="IPR000160">
    <property type="entry name" value="GGDEF_dom"/>
</dbReference>
<dbReference type="SUPFAM" id="SSF55073">
    <property type="entry name" value="Nucleotide cyclase"/>
    <property type="match status" value="1"/>
</dbReference>